<protein>
    <submittedName>
        <fullName evidence="1">Uncharacterized protein</fullName>
    </submittedName>
</protein>
<evidence type="ECO:0000313" key="1">
    <source>
        <dbReference type="EMBL" id="KAL0405506.1"/>
    </source>
</evidence>
<accession>A0AAW2TPG1</accession>
<gene>
    <name evidence="1" type="ORF">Slati_3864500</name>
</gene>
<comment type="caution">
    <text evidence="1">The sequence shown here is derived from an EMBL/GenBank/DDBJ whole genome shotgun (WGS) entry which is preliminary data.</text>
</comment>
<dbReference type="AlphaFoldDB" id="A0AAW2TPG1"/>
<sequence length="155" mass="18065">MNRITATLLLSSEEENEESVERLFERLSVMIVDIVAACFTNLAGVILTKCHPNAIKKREKGVHEAFRLLGETGQILELLQRQEWPFQDHEKILCIEEWQAFFLQRALETDWILNLTFYMPVRQVFNEMISQVILVLIRIRDGVQAVHIDELNAKD</sequence>
<dbReference type="PANTHER" id="PTHR35307">
    <property type="entry name" value="PROTEIN, PUTATIVE-RELATED"/>
    <property type="match status" value="1"/>
</dbReference>
<proteinExistence type="predicted"/>
<reference evidence="1" key="1">
    <citation type="submission" date="2020-06" db="EMBL/GenBank/DDBJ databases">
        <authorList>
            <person name="Li T."/>
            <person name="Hu X."/>
            <person name="Zhang T."/>
            <person name="Song X."/>
            <person name="Zhang H."/>
            <person name="Dai N."/>
            <person name="Sheng W."/>
            <person name="Hou X."/>
            <person name="Wei L."/>
        </authorList>
    </citation>
    <scope>NUCLEOTIDE SEQUENCE</scope>
    <source>
        <strain evidence="1">KEN1</strain>
        <tissue evidence="1">Leaf</tissue>
    </source>
</reference>
<dbReference type="PANTHER" id="PTHR35307:SF3">
    <property type="entry name" value="DUF4220 DOMAIN-CONTAINING PROTEIN"/>
    <property type="match status" value="1"/>
</dbReference>
<dbReference type="EMBL" id="JACGWN010000014">
    <property type="protein sequence ID" value="KAL0405506.1"/>
    <property type="molecule type" value="Genomic_DNA"/>
</dbReference>
<reference evidence="1" key="2">
    <citation type="journal article" date="2024" name="Plant">
        <title>Genomic evolution and insights into agronomic trait innovations of Sesamum species.</title>
        <authorList>
            <person name="Miao H."/>
            <person name="Wang L."/>
            <person name="Qu L."/>
            <person name="Liu H."/>
            <person name="Sun Y."/>
            <person name="Le M."/>
            <person name="Wang Q."/>
            <person name="Wei S."/>
            <person name="Zheng Y."/>
            <person name="Lin W."/>
            <person name="Duan Y."/>
            <person name="Cao H."/>
            <person name="Xiong S."/>
            <person name="Wang X."/>
            <person name="Wei L."/>
            <person name="Li C."/>
            <person name="Ma Q."/>
            <person name="Ju M."/>
            <person name="Zhao R."/>
            <person name="Li G."/>
            <person name="Mu C."/>
            <person name="Tian Q."/>
            <person name="Mei H."/>
            <person name="Zhang T."/>
            <person name="Gao T."/>
            <person name="Zhang H."/>
        </authorList>
    </citation>
    <scope>NUCLEOTIDE SEQUENCE</scope>
    <source>
        <strain evidence="1">KEN1</strain>
    </source>
</reference>
<organism evidence="1">
    <name type="scientific">Sesamum latifolium</name>
    <dbReference type="NCBI Taxonomy" id="2727402"/>
    <lineage>
        <taxon>Eukaryota</taxon>
        <taxon>Viridiplantae</taxon>
        <taxon>Streptophyta</taxon>
        <taxon>Embryophyta</taxon>
        <taxon>Tracheophyta</taxon>
        <taxon>Spermatophyta</taxon>
        <taxon>Magnoliopsida</taxon>
        <taxon>eudicotyledons</taxon>
        <taxon>Gunneridae</taxon>
        <taxon>Pentapetalae</taxon>
        <taxon>asterids</taxon>
        <taxon>lamiids</taxon>
        <taxon>Lamiales</taxon>
        <taxon>Pedaliaceae</taxon>
        <taxon>Sesamum</taxon>
    </lineage>
</organism>
<name>A0AAW2TPG1_9LAMI</name>